<dbReference type="Proteomes" id="UP000005801">
    <property type="component" value="Unassembled WGS sequence"/>
</dbReference>
<accession>A6GIK7</accession>
<reference evidence="2 3" key="1">
    <citation type="submission" date="2007-06" db="EMBL/GenBank/DDBJ databases">
        <authorList>
            <person name="Shimkets L."/>
            <person name="Ferriera S."/>
            <person name="Johnson J."/>
            <person name="Kravitz S."/>
            <person name="Beeson K."/>
            <person name="Sutton G."/>
            <person name="Rogers Y.-H."/>
            <person name="Friedman R."/>
            <person name="Frazier M."/>
            <person name="Venter J.C."/>
        </authorList>
    </citation>
    <scope>NUCLEOTIDE SEQUENCE [LARGE SCALE GENOMIC DNA]</scope>
    <source>
        <strain evidence="2 3">SIR-1</strain>
    </source>
</reference>
<evidence type="ECO:0000313" key="2">
    <source>
        <dbReference type="EMBL" id="EDM74293.1"/>
    </source>
</evidence>
<dbReference type="InterPro" id="IPR023404">
    <property type="entry name" value="rSAM_horseshoe"/>
</dbReference>
<dbReference type="InterPro" id="IPR006638">
    <property type="entry name" value="Elp3/MiaA/NifB-like_rSAM"/>
</dbReference>
<dbReference type="eggNOG" id="COG5011">
    <property type="taxonomic scope" value="Bacteria"/>
</dbReference>
<dbReference type="SFLD" id="SFLDS00029">
    <property type="entry name" value="Radical_SAM"/>
    <property type="match status" value="1"/>
</dbReference>
<dbReference type="Gene3D" id="3.80.30.20">
    <property type="entry name" value="tm_1862 like domain"/>
    <property type="match status" value="1"/>
</dbReference>
<dbReference type="SUPFAM" id="SSF102114">
    <property type="entry name" value="Radical SAM enzymes"/>
    <property type="match status" value="1"/>
</dbReference>
<evidence type="ECO:0000259" key="1">
    <source>
        <dbReference type="PROSITE" id="PS51918"/>
    </source>
</evidence>
<dbReference type="SFLD" id="SFLDG01082">
    <property type="entry name" value="B12-binding_domain_containing"/>
    <property type="match status" value="1"/>
</dbReference>
<dbReference type="NCBIfam" id="TIGR03960">
    <property type="entry name" value="rSAM_fuse_unch"/>
    <property type="match status" value="1"/>
</dbReference>
<dbReference type="STRING" id="391625.PPSIR1_09301"/>
<dbReference type="EMBL" id="ABCS01000138">
    <property type="protein sequence ID" value="EDM74293.1"/>
    <property type="molecule type" value="Genomic_DNA"/>
</dbReference>
<comment type="caution">
    <text evidence="2">The sequence shown here is derived from an EMBL/GenBank/DDBJ whole genome shotgun (WGS) entry which is preliminary data.</text>
</comment>
<dbReference type="Pfam" id="PF19864">
    <property type="entry name" value="Radical_SAM_N2"/>
    <property type="match status" value="1"/>
</dbReference>
<dbReference type="PANTHER" id="PTHR42731">
    <property type="entry name" value="SLL1084 PROTEIN"/>
    <property type="match status" value="1"/>
</dbReference>
<dbReference type="Pfam" id="PF04055">
    <property type="entry name" value="Radical_SAM"/>
    <property type="match status" value="1"/>
</dbReference>
<dbReference type="InterPro" id="IPR007197">
    <property type="entry name" value="rSAM"/>
</dbReference>
<dbReference type="PROSITE" id="PS51918">
    <property type="entry name" value="RADICAL_SAM"/>
    <property type="match status" value="1"/>
</dbReference>
<dbReference type="InterPro" id="IPR023862">
    <property type="entry name" value="CHP03960_rSAM"/>
</dbReference>
<dbReference type="CDD" id="cd01335">
    <property type="entry name" value="Radical_SAM"/>
    <property type="match status" value="1"/>
</dbReference>
<organism evidence="2 3">
    <name type="scientific">Plesiocystis pacifica SIR-1</name>
    <dbReference type="NCBI Taxonomy" id="391625"/>
    <lineage>
        <taxon>Bacteria</taxon>
        <taxon>Pseudomonadati</taxon>
        <taxon>Myxococcota</taxon>
        <taxon>Polyangia</taxon>
        <taxon>Nannocystales</taxon>
        <taxon>Nannocystaceae</taxon>
        <taxon>Plesiocystis</taxon>
    </lineage>
</organism>
<evidence type="ECO:0000313" key="3">
    <source>
        <dbReference type="Proteomes" id="UP000005801"/>
    </source>
</evidence>
<keyword evidence="3" id="KW-1185">Reference proteome</keyword>
<dbReference type="SMART" id="SM00729">
    <property type="entry name" value="Elp3"/>
    <property type="match status" value="1"/>
</dbReference>
<dbReference type="AlphaFoldDB" id="A6GIK7"/>
<gene>
    <name evidence="2" type="ORF">PPSIR1_09301</name>
</gene>
<name>A6GIK7_9BACT</name>
<sequence length="995" mass="110082">MVDAADLALDEHPYAAFLARVKKPGRYLGGEEQSVIKDHAGLTCRFVLAFPDLYEIGMSHLGTRILYSLINDAEDLCCERAFTPWTDMEQELRRRDLPLVSLETYTPLRDFDVVGFSLQYELSYSNVLLNLDLGGVTLRAAERGEAEPIVIAGGPTATHPEPLADFIDAFLVGEAEETLTGMLRTIGRMRQEGRARVEILAAIAQIPGIYVPRFYRVEEEPRTGLQVVVGRTEEGLALGAPASVERVFVRDLGEFKFPTRFPVPYAEAIFDRASVEITRGCTEGCRFCQAGMIYRPVRERSPEDIIEAVLEGTDAGGFDEASLTALSTADVSCIDPLIKALVPELAKRKVSLGIASLRAYGLNESMLDEIKKVGIDGLTFAPEAGTQRMRNVINKNVSDEDVLASAKRIFERGYSRMKMYFIMGLPTETDEDVAGIVETGRMVRQLAASMVREGVVEQLPNITVSVSQHVPKPHTPFQWAAMDSMEDLESKVSLLRDQAKRAKVGCKTHDVRESWLECIFARGDRRLGATLEHAYKAGVRFDGWKELFAFETWLDALEATGIEAANYTQTLPVGVPLPWSHLDMGFEADFLESEYRKALADRVSPPCGKPAGAKVHHTTLADAEAEKKRLVCYDCGVACDLSDMRSERMVALRSLSERTEARLAEQAEREAEEAVEALAREEARREGGEELIPASRLARISGRLAPSNLDDDSAFKHNAEAPYSKVRLFFAKVGTLRFMSQLDLVRIIPRMFRRAGIEMGFRRGFNPQPRMSFGPALALGMGADEEVVDCDLLLERSAEDMAGLLSAEERQAIADDVFARLQDSTPPGMVLLGARIVAPGEKTLGELVAGADFAIELSGLSADARARLEARVGGLLAGEELTITREQRVKKKRNKRRRQVGTKTVVVDLRPRLLDVSVGEAQLRFRLRTDLEGANARPREIAALLTGQHVEDHQMRRLRLLGRDGEGDWLSLRELGGVWRAAHRRHVPGPPSAPA</sequence>
<dbReference type="InterPro" id="IPR058240">
    <property type="entry name" value="rSAM_sf"/>
</dbReference>
<dbReference type="NCBIfam" id="TIGR03936">
    <property type="entry name" value="sam_1_link_chp"/>
    <property type="match status" value="1"/>
</dbReference>
<dbReference type="RefSeq" id="WP_006976543.1">
    <property type="nucleotide sequence ID" value="NZ_ABCS01000138.1"/>
</dbReference>
<dbReference type="eggNOG" id="COG1032">
    <property type="taxonomic scope" value="Bacteria"/>
</dbReference>
<dbReference type="InterPro" id="IPR045784">
    <property type="entry name" value="Radical_SAM_N2"/>
</dbReference>
<dbReference type="GO" id="GO:0051536">
    <property type="term" value="F:iron-sulfur cluster binding"/>
    <property type="evidence" value="ECO:0007669"/>
    <property type="project" value="InterPro"/>
</dbReference>
<protein>
    <recommendedName>
        <fullName evidence="1">Radical SAM core domain-containing protein</fullName>
    </recommendedName>
</protein>
<dbReference type="InterPro" id="IPR018768">
    <property type="entry name" value="DUF2344"/>
</dbReference>
<dbReference type="Pfam" id="PF10105">
    <property type="entry name" value="DUF2344"/>
    <property type="match status" value="1"/>
</dbReference>
<proteinExistence type="predicted"/>
<dbReference type="OrthoDB" id="9806827at2"/>
<dbReference type="GO" id="GO:0003824">
    <property type="term" value="F:catalytic activity"/>
    <property type="evidence" value="ECO:0007669"/>
    <property type="project" value="InterPro"/>
</dbReference>
<feature type="domain" description="Radical SAM core" evidence="1">
    <location>
        <begin position="267"/>
        <end position="507"/>
    </location>
</feature>
<dbReference type="PANTHER" id="PTHR42731:SF1">
    <property type="entry name" value="RADICAL SAM DOMAIN PROTEIN"/>
    <property type="match status" value="1"/>
</dbReference>